<evidence type="ECO:0000313" key="4">
    <source>
        <dbReference type="Proteomes" id="UP001328107"/>
    </source>
</evidence>
<gene>
    <name evidence="3" type="ORF">PMAYCL1PPCAC_28466</name>
</gene>
<reference evidence="4" key="1">
    <citation type="submission" date="2022-10" db="EMBL/GenBank/DDBJ databases">
        <title>Genome assembly of Pristionchus species.</title>
        <authorList>
            <person name="Yoshida K."/>
            <person name="Sommer R.J."/>
        </authorList>
    </citation>
    <scope>NUCLEOTIDE SEQUENCE [LARGE SCALE GENOMIC DNA]</scope>
    <source>
        <strain evidence="4">RS5460</strain>
    </source>
</reference>
<comment type="caution">
    <text evidence="3">The sequence shown here is derived from an EMBL/GenBank/DDBJ whole genome shotgun (WGS) entry which is preliminary data.</text>
</comment>
<dbReference type="AlphaFoldDB" id="A0AAN5D8D0"/>
<feature type="region of interest" description="Disordered" evidence="1">
    <location>
        <begin position="99"/>
        <end position="120"/>
    </location>
</feature>
<keyword evidence="2" id="KW-0472">Membrane</keyword>
<keyword evidence="2" id="KW-0812">Transmembrane</keyword>
<dbReference type="EMBL" id="BTRK01000006">
    <property type="protein sequence ID" value="GMR58271.1"/>
    <property type="molecule type" value="Genomic_DNA"/>
</dbReference>
<keyword evidence="4" id="KW-1185">Reference proteome</keyword>
<feature type="non-terminal residue" evidence="3">
    <location>
        <position position="1"/>
    </location>
</feature>
<dbReference type="Proteomes" id="UP001328107">
    <property type="component" value="Unassembled WGS sequence"/>
</dbReference>
<feature type="transmembrane region" description="Helical" evidence="2">
    <location>
        <begin position="31"/>
        <end position="52"/>
    </location>
</feature>
<keyword evidence="2" id="KW-1133">Transmembrane helix</keyword>
<proteinExistence type="predicted"/>
<sequence length="120" mass="13258">LAVGSLCILTSFILLLGISKKARWLLVPHLLWQISYASICFLLTLLMLRLGWRGIMIWPSSIVLTVLLSVPDEPSDFSSIAFPAYRQVPVTERIAQGLCGEETGTRNSTNGSTYRSSTDL</sequence>
<feature type="compositionally biased region" description="Polar residues" evidence="1">
    <location>
        <begin position="105"/>
        <end position="120"/>
    </location>
</feature>
<evidence type="ECO:0000313" key="3">
    <source>
        <dbReference type="EMBL" id="GMR58271.1"/>
    </source>
</evidence>
<organism evidence="3 4">
    <name type="scientific">Pristionchus mayeri</name>
    <dbReference type="NCBI Taxonomy" id="1317129"/>
    <lineage>
        <taxon>Eukaryota</taxon>
        <taxon>Metazoa</taxon>
        <taxon>Ecdysozoa</taxon>
        <taxon>Nematoda</taxon>
        <taxon>Chromadorea</taxon>
        <taxon>Rhabditida</taxon>
        <taxon>Rhabditina</taxon>
        <taxon>Diplogasteromorpha</taxon>
        <taxon>Diplogasteroidea</taxon>
        <taxon>Neodiplogasteridae</taxon>
        <taxon>Pristionchus</taxon>
    </lineage>
</organism>
<name>A0AAN5D8D0_9BILA</name>
<evidence type="ECO:0000256" key="2">
    <source>
        <dbReference type="SAM" id="Phobius"/>
    </source>
</evidence>
<protein>
    <submittedName>
        <fullName evidence="3">Uncharacterized protein</fullName>
    </submittedName>
</protein>
<evidence type="ECO:0000256" key="1">
    <source>
        <dbReference type="SAM" id="MobiDB-lite"/>
    </source>
</evidence>
<accession>A0AAN5D8D0</accession>